<evidence type="ECO:0000256" key="3">
    <source>
        <dbReference type="ARBA" id="ARBA00023125"/>
    </source>
</evidence>
<dbReference type="RefSeq" id="WP_133957631.1">
    <property type="nucleotide sequence ID" value="NZ_SORI01000009.1"/>
</dbReference>
<evidence type="ECO:0000313" key="7">
    <source>
        <dbReference type="EMBL" id="TDY60166.1"/>
    </source>
</evidence>
<evidence type="ECO:0000256" key="4">
    <source>
        <dbReference type="ARBA" id="ARBA00023163"/>
    </source>
</evidence>
<evidence type="ECO:0000259" key="6">
    <source>
        <dbReference type="Pfam" id="PF04545"/>
    </source>
</evidence>
<keyword evidence="8" id="KW-1185">Reference proteome</keyword>
<reference evidence="7 8" key="1">
    <citation type="submission" date="2019-03" db="EMBL/GenBank/DDBJ databases">
        <title>Genomic Encyclopedia of Type Strains, Phase IV (KMG-IV): sequencing the most valuable type-strain genomes for metagenomic binning, comparative biology and taxonomic classification.</title>
        <authorList>
            <person name="Goeker M."/>
        </authorList>
    </citation>
    <scope>NUCLEOTIDE SEQUENCE [LARGE SCALE GENOMIC DNA]</scope>
    <source>
        <strain evidence="7 8">DSM 25964</strain>
    </source>
</reference>
<dbReference type="PANTHER" id="PTHR34294">
    <property type="entry name" value="TRANSCRIPTIONAL REGULATOR-RELATED"/>
    <property type="match status" value="1"/>
</dbReference>
<dbReference type="AlphaFoldDB" id="A0A4R8M957"/>
<feature type="domain" description="RNA polymerase sigma-70 region 4" evidence="6">
    <location>
        <begin position="12"/>
        <end position="45"/>
    </location>
</feature>
<dbReference type="EMBL" id="SORI01000009">
    <property type="protein sequence ID" value="TDY60166.1"/>
    <property type="molecule type" value="Genomic_DNA"/>
</dbReference>
<keyword evidence="3" id="KW-0238">DNA-binding</keyword>
<dbReference type="InterPro" id="IPR036390">
    <property type="entry name" value="WH_DNA-bd_sf"/>
</dbReference>
<dbReference type="InterPro" id="IPR007324">
    <property type="entry name" value="Sugar-bd_dom_put"/>
</dbReference>
<keyword evidence="2" id="KW-0805">Transcription regulation</keyword>
<organism evidence="7 8">
    <name type="scientific">Aminivibrio pyruvatiphilus</name>
    <dbReference type="NCBI Taxonomy" id="1005740"/>
    <lineage>
        <taxon>Bacteria</taxon>
        <taxon>Thermotogati</taxon>
        <taxon>Synergistota</taxon>
        <taxon>Synergistia</taxon>
        <taxon>Synergistales</taxon>
        <taxon>Aminobacteriaceae</taxon>
        <taxon>Aminivibrio</taxon>
    </lineage>
</organism>
<protein>
    <submittedName>
        <fullName evidence="7">Transcriptional regulator</fullName>
    </submittedName>
</protein>
<proteinExistence type="inferred from homology"/>
<dbReference type="InterPro" id="IPR007630">
    <property type="entry name" value="RNA_pol_sigma70_r4"/>
</dbReference>
<dbReference type="Proteomes" id="UP000295066">
    <property type="component" value="Unassembled WGS sequence"/>
</dbReference>
<dbReference type="GO" id="GO:0030246">
    <property type="term" value="F:carbohydrate binding"/>
    <property type="evidence" value="ECO:0007669"/>
    <property type="project" value="InterPro"/>
</dbReference>
<dbReference type="Gene3D" id="3.40.50.1360">
    <property type="match status" value="1"/>
</dbReference>
<dbReference type="GO" id="GO:0003677">
    <property type="term" value="F:DNA binding"/>
    <property type="evidence" value="ECO:0007669"/>
    <property type="project" value="UniProtKB-KW"/>
</dbReference>
<dbReference type="SUPFAM" id="SSF46785">
    <property type="entry name" value="Winged helix' DNA-binding domain"/>
    <property type="match status" value="1"/>
</dbReference>
<dbReference type="Gene3D" id="1.10.10.60">
    <property type="entry name" value="Homeodomain-like"/>
    <property type="match status" value="1"/>
</dbReference>
<comment type="similarity">
    <text evidence="1">Belongs to the SorC transcriptional regulatory family.</text>
</comment>
<dbReference type="Pfam" id="PF04545">
    <property type="entry name" value="Sigma70_r4"/>
    <property type="match status" value="1"/>
</dbReference>
<dbReference type="SUPFAM" id="SSF100950">
    <property type="entry name" value="NagB/RpiA/CoA transferase-like"/>
    <property type="match status" value="1"/>
</dbReference>
<dbReference type="OrthoDB" id="41234at2"/>
<comment type="caution">
    <text evidence="7">The sequence shown here is derived from an EMBL/GenBank/DDBJ whole genome shotgun (WGS) entry which is preliminary data.</text>
</comment>
<evidence type="ECO:0000313" key="8">
    <source>
        <dbReference type="Proteomes" id="UP000295066"/>
    </source>
</evidence>
<dbReference type="InterPro" id="IPR051054">
    <property type="entry name" value="SorC_transcr_regulators"/>
</dbReference>
<evidence type="ECO:0000259" key="5">
    <source>
        <dbReference type="Pfam" id="PF04198"/>
    </source>
</evidence>
<accession>A0A4R8M957</accession>
<gene>
    <name evidence="7" type="ORF">C8D99_10920</name>
</gene>
<sequence length="320" mass="35610">MYSDALLVKTSELYYYSRMSQAEIGRVLGVSVPTVSRILQEAMERGIIEVRIRDTLTRTADAEEALKKKFGLLDAVVVEIPQDTDGNFLRKLLGKKASELLPRFCDRGGTIGIGCGVTIREMIESLDRSRRFPDLRIVPLLGGWGKEEPERETNRLASDMGNILGCAFSYLLAPAIVSSAEVRDLLLQEPQIQLTTRLWDSVKTAFFSIGPELDRMFFPYIPAEYLDMEKARKAGGVGDVLGRIIDGKGREVPIPYNGRLVSIPFETLKNIPRRVGIGGGPQKYRGIYAALAGKLVNVLITDFETSEYLLHLEAMEHDGI</sequence>
<keyword evidence="4" id="KW-0804">Transcription</keyword>
<feature type="domain" description="Sugar-binding" evidence="5">
    <location>
        <begin position="56"/>
        <end position="310"/>
    </location>
</feature>
<dbReference type="InterPro" id="IPR037171">
    <property type="entry name" value="NagB/RpiA_transferase-like"/>
</dbReference>
<name>A0A4R8M957_9BACT</name>
<evidence type="ECO:0000256" key="1">
    <source>
        <dbReference type="ARBA" id="ARBA00010466"/>
    </source>
</evidence>
<evidence type="ECO:0000256" key="2">
    <source>
        <dbReference type="ARBA" id="ARBA00023015"/>
    </source>
</evidence>
<dbReference type="PANTHER" id="PTHR34294:SF1">
    <property type="entry name" value="TRANSCRIPTIONAL REGULATOR LSRR"/>
    <property type="match status" value="1"/>
</dbReference>
<dbReference type="Pfam" id="PF04198">
    <property type="entry name" value="Sugar-bind"/>
    <property type="match status" value="1"/>
</dbReference>